<gene>
    <name evidence="2" type="ORF">CROQUDRAFT_655252</name>
</gene>
<protein>
    <submittedName>
        <fullName evidence="2">Uncharacterized protein</fullName>
    </submittedName>
</protein>
<comment type="caution">
    <text evidence="2">The sequence shown here is derived from an EMBL/GenBank/DDBJ whole genome shotgun (WGS) entry which is preliminary data.</text>
</comment>
<keyword evidence="1" id="KW-0472">Membrane</keyword>
<dbReference type="Proteomes" id="UP000886653">
    <property type="component" value="Unassembled WGS sequence"/>
</dbReference>
<dbReference type="AlphaFoldDB" id="A0A9P6NR88"/>
<evidence type="ECO:0000313" key="2">
    <source>
        <dbReference type="EMBL" id="KAG0148126.1"/>
    </source>
</evidence>
<reference evidence="2" key="1">
    <citation type="submission" date="2013-11" db="EMBL/GenBank/DDBJ databases">
        <title>Genome sequence of the fusiform rust pathogen reveals effectors for host alternation and coevolution with pine.</title>
        <authorList>
            <consortium name="DOE Joint Genome Institute"/>
            <person name="Smith K."/>
            <person name="Pendleton A."/>
            <person name="Kubisiak T."/>
            <person name="Anderson C."/>
            <person name="Salamov A."/>
            <person name="Aerts A."/>
            <person name="Riley R."/>
            <person name="Clum A."/>
            <person name="Lindquist E."/>
            <person name="Ence D."/>
            <person name="Campbell M."/>
            <person name="Kronenberg Z."/>
            <person name="Feau N."/>
            <person name="Dhillon B."/>
            <person name="Hamelin R."/>
            <person name="Burleigh J."/>
            <person name="Smith J."/>
            <person name="Yandell M."/>
            <person name="Nelson C."/>
            <person name="Grigoriev I."/>
            <person name="Davis J."/>
        </authorList>
    </citation>
    <scope>NUCLEOTIDE SEQUENCE</scope>
    <source>
        <strain evidence="2">G11</strain>
    </source>
</reference>
<keyword evidence="3" id="KW-1185">Reference proteome</keyword>
<sequence length="71" mass="8102">MTLILFPHILKECSEIVATFKLQRYVNVITFVLFSFLLISCLFAFVSGGGFCQATSWLEFLVEQGFWDTLA</sequence>
<keyword evidence="1" id="KW-1133">Transmembrane helix</keyword>
<evidence type="ECO:0000313" key="3">
    <source>
        <dbReference type="Proteomes" id="UP000886653"/>
    </source>
</evidence>
<feature type="transmembrane region" description="Helical" evidence="1">
    <location>
        <begin position="25"/>
        <end position="46"/>
    </location>
</feature>
<name>A0A9P6NR88_9BASI</name>
<evidence type="ECO:0000256" key="1">
    <source>
        <dbReference type="SAM" id="Phobius"/>
    </source>
</evidence>
<accession>A0A9P6NR88</accession>
<dbReference type="EMBL" id="MU167240">
    <property type="protein sequence ID" value="KAG0148126.1"/>
    <property type="molecule type" value="Genomic_DNA"/>
</dbReference>
<proteinExistence type="predicted"/>
<organism evidence="2 3">
    <name type="scientific">Cronartium quercuum f. sp. fusiforme G11</name>
    <dbReference type="NCBI Taxonomy" id="708437"/>
    <lineage>
        <taxon>Eukaryota</taxon>
        <taxon>Fungi</taxon>
        <taxon>Dikarya</taxon>
        <taxon>Basidiomycota</taxon>
        <taxon>Pucciniomycotina</taxon>
        <taxon>Pucciniomycetes</taxon>
        <taxon>Pucciniales</taxon>
        <taxon>Coleosporiaceae</taxon>
        <taxon>Cronartium</taxon>
    </lineage>
</organism>
<keyword evidence="1" id="KW-0812">Transmembrane</keyword>